<dbReference type="InterPro" id="IPR011037">
    <property type="entry name" value="Pyrv_Knase-like_insert_dom_sf"/>
</dbReference>
<name>A0A1F4ZST1_9BACT</name>
<evidence type="ECO:0000313" key="1">
    <source>
        <dbReference type="EMBL" id="OGD09431.1"/>
    </source>
</evidence>
<dbReference type="AlphaFoldDB" id="A0A1F4ZST1"/>
<accession>A0A1F4ZST1</accession>
<evidence type="ECO:0008006" key="3">
    <source>
        <dbReference type="Google" id="ProtNLM"/>
    </source>
</evidence>
<evidence type="ECO:0000313" key="2">
    <source>
        <dbReference type="Proteomes" id="UP000176424"/>
    </source>
</evidence>
<reference evidence="1 2" key="1">
    <citation type="journal article" date="2016" name="Nat. Commun.">
        <title>Thousands of microbial genomes shed light on interconnected biogeochemical processes in an aquifer system.</title>
        <authorList>
            <person name="Anantharaman K."/>
            <person name="Brown C.T."/>
            <person name="Hug L.A."/>
            <person name="Sharon I."/>
            <person name="Castelle C.J."/>
            <person name="Probst A.J."/>
            <person name="Thomas B.C."/>
            <person name="Singh A."/>
            <person name="Wilkins M.J."/>
            <person name="Karaoz U."/>
            <person name="Brodie E.L."/>
            <person name="Williams K.H."/>
            <person name="Hubbard S.S."/>
            <person name="Banfield J.F."/>
        </authorList>
    </citation>
    <scope>NUCLEOTIDE SEQUENCE [LARGE SCALE GENOMIC DNA]</scope>
</reference>
<dbReference type="EMBL" id="MEXR01000032">
    <property type="protein sequence ID" value="OGD09431.1"/>
    <property type="molecule type" value="Genomic_DNA"/>
</dbReference>
<gene>
    <name evidence="1" type="ORF">A2397_01950</name>
</gene>
<dbReference type="SUPFAM" id="SSF50800">
    <property type="entry name" value="PK beta-barrel domain-like"/>
    <property type="match status" value="1"/>
</dbReference>
<proteinExistence type="predicted"/>
<organism evidence="1 2">
    <name type="scientific">Candidatus Amesbacteria bacterium RIFOXYB1_FULL_44_23</name>
    <dbReference type="NCBI Taxonomy" id="1797263"/>
    <lineage>
        <taxon>Bacteria</taxon>
        <taxon>Candidatus Amesiibacteriota</taxon>
    </lineage>
</organism>
<sequence>MVLQKGEVVGLYIAAQGQRPKEGLRRAAMNPVDYVLAVAGFGLMGDRYYLNRLLGSYSKTARIPDIFRQVTFMGMEDFEAGVLEMSGRMDIRETRRNIITRGIDYRELKKKTIRIVSDSRTRRFAGFLTEEECTPCNIPDDGKLGFKEAFGSEWRGGVRAQVTKTGLVEMGYQVLVMDRKPGIITDAQQ</sequence>
<comment type="caution">
    <text evidence="1">The sequence shown here is derived from an EMBL/GenBank/DDBJ whole genome shotgun (WGS) entry which is preliminary data.</text>
</comment>
<dbReference type="STRING" id="1797263.A2397_01950"/>
<protein>
    <recommendedName>
        <fullName evidence="3">MOSC domain-containing protein</fullName>
    </recommendedName>
</protein>
<dbReference type="Gene3D" id="2.40.33.20">
    <property type="entry name" value="PK beta-barrel domain-like"/>
    <property type="match status" value="1"/>
</dbReference>
<dbReference type="Proteomes" id="UP000176424">
    <property type="component" value="Unassembled WGS sequence"/>
</dbReference>